<proteinExistence type="predicted"/>
<gene>
    <name evidence="2" type="ORF">HSR121_1390</name>
</gene>
<keyword evidence="1" id="KW-0812">Transmembrane</keyword>
<dbReference type="EMBL" id="CP064787">
    <property type="protein sequence ID" value="QSG05734.1"/>
    <property type="molecule type" value="Genomic_DNA"/>
</dbReference>
<feature type="transmembrane region" description="Helical" evidence="1">
    <location>
        <begin position="35"/>
        <end position="54"/>
    </location>
</feature>
<keyword evidence="1" id="KW-1133">Transmembrane helix</keyword>
<keyword evidence="1" id="KW-0472">Membrane</keyword>
<dbReference type="AlphaFoldDB" id="A0A897MZ58"/>
<evidence type="ECO:0000256" key="1">
    <source>
        <dbReference type="SAM" id="Phobius"/>
    </source>
</evidence>
<protein>
    <submittedName>
        <fullName evidence="2">Putative membrane protein</fullName>
    </submittedName>
</protein>
<feature type="transmembrane region" description="Helical" evidence="1">
    <location>
        <begin position="6"/>
        <end position="23"/>
    </location>
</feature>
<feature type="transmembrane region" description="Helical" evidence="1">
    <location>
        <begin position="74"/>
        <end position="95"/>
    </location>
</feature>
<dbReference type="InterPro" id="IPR058349">
    <property type="entry name" value="DUF8036"/>
</dbReference>
<reference evidence="2" key="1">
    <citation type="submission" date="2020-11" db="EMBL/GenBank/DDBJ databases">
        <title>Carbohydrate-dependent, anaerobic sulfur respiration: A novel catabolism in halophilic archaea.</title>
        <authorList>
            <person name="Sorokin D.Y."/>
            <person name="Messina E."/>
            <person name="Smedile F."/>
            <person name="La Cono V."/>
            <person name="Hallsworth J.E."/>
            <person name="Yakimov M.M."/>
        </authorList>
    </citation>
    <scope>NUCLEOTIDE SEQUENCE</scope>
    <source>
        <strain evidence="2">HSR12-1</strain>
    </source>
</reference>
<dbReference type="Proteomes" id="UP000663525">
    <property type="component" value="Chromosome"/>
</dbReference>
<name>A0A897MZ58_9EURY</name>
<dbReference type="Pfam" id="PF26119">
    <property type="entry name" value="DUF8036"/>
    <property type="match status" value="1"/>
</dbReference>
<accession>A0A897MZ58</accession>
<evidence type="ECO:0000313" key="3">
    <source>
        <dbReference type="Proteomes" id="UP000663525"/>
    </source>
</evidence>
<organism evidence="2 3">
    <name type="scientific">Halapricum desulfuricans</name>
    <dbReference type="NCBI Taxonomy" id="2841257"/>
    <lineage>
        <taxon>Archaea</taxon>
        <taxon>Methanobacteriati</taxon>
        <taxon>Methanobacteriota</taxon>
        <taxon>Stenosarchaea group</taxon>
        <taxon>Halobacteria</taxon>
        <taxon>Halobacteriales</taxon>
        <taxon>Haloarculaceae</taxon>
        <taxon>Halapricum</taxon>
    </lineage>
</organism>
<sequence length="96" mass="10494">MTVAQVAAAVNLLLVGAMSAVWLRNYRRYGASHTLAYLVFAAFLLVENAIWLYLYLLNDAFVGWYAVTTPTIQVGMALLCGLETLALVAIARITLV</sequence>
<evidence type="ECO:0000313" key="2">
    <source>
        <dbReference type="EMBL" id="QSG05734.1"/>
    </source>
</evidence>